<accession>A0A397U5F3</accession>
<keyword evidence="2" id="KW-1185">Reference proteome</keyword>
<dbReference type="OrthoDB" id="2445233at2759"/>
<gene>
    <name evidence="1" type="ORF">C2G38_2227268</name>
</gene>
<organism evidence="1 2">
    <name type="scientific">Gigaspora rosea</name>
    <dbReference type="NCBI Taxonomy" id="44941"/>
    <lineage>
        <taxon>Eukaryota</taxon>
        <taxon>Fungi</taxon>
        <taxon>Fungi incertae sedis</taxon>
        <taxon>Mucoromycota</taxon>
        <taxon>Glomeromycotina</taxon>
        <taxon>Glomeromycetes</taxon>
        <taxon>Diversisporales</taxon>
        <taxon>Gigasporaceae</taxon>
        <taxon>Gigaspora</taxon>
    </lineage>
</organism>
<dbReference type="Proteomes" id="UP000266673">
    <property type="component" value="Unassembled WGS sequence"/>
</dbReference>
<name>A0A397U5F3_9GLOM</name>
<dbReference type="EMBL" id="QKWP01002630">
    <property type="protein sequence ID" value="RIB02643.1"/>
    <property type="molecule type" value="Genomic_DNA"/>
</dbReference>
<comment type="caution">
    <text evidence="1">The sequence shown here is derived from an EMBL/GenBank/DDBJ whole genome shotgun (WGS) entry which is preliminary data.</text>
</comment>
<sequence>MNILLRYRDRLEFRNIREALQNTKAWNYNNNKFGLDKNSSNNYIFDQNLDMDTIAELADTVNRSLDDTTICPTILKNQIKRATRSIQHKYTNLQQDLVNE</sequence>
<proteinExistence type="predicted"/>
<protein>
    <submittedName>
        <fullName evidence="1">Uncharacterized protein</fullName>
    </submittedName>
</protein>
<evidence type="ECO:0000313" key="2">
    <source>
        <dbReference type="Proteomes" id="UP000266673"/>
    </source>
</evidence>
<dbReference type="AlphaFoldDB" id="A0A397U5F3"/>
<reference evidence="1 2" key="1">
    <citation type="submission" date="2018-06" db="EMBL/GenBank/DDBJ databases">
        <title>Comparative genomics reveals the genomic features of Rhizophagus irregularis, R. cerebriforme, R. diaphanum and Gigaspora rosea, and their symbiotic lifestyle signature.</title>
        <authorList>
            <person name="Morin E."/>
            <person name="San Clemente H."/>
            <person name="Chen E.C.H."/>
            <person name="De La Providencia I."/>
            <person name="Hainaut M."/>
            <person name="Kuo A."/>
            <person name="Kohler A."/>
            <person name="Murat C."/>
            <person name="Tang N."/>
            <person name="Roy S."/>
            <person name="Loubradou J."/>
            <person name="Henrissat B."/>
            <person name="Grigoriev I.V."/>
            <person name="Corradi N."/>
            <person name="Roux C."/>
            <person name="Martin F.M."/>
        </authorList>
    </citation>
    <scope>NUCLEOTIDE SEQUENCE [LARGE SCALE GENOMIC DNA]</scope>
    <source>
        <strain evidence="1 2">DAOM 194757</strain>
    </source>
</reference>
<evidence type="ECO:0000313" key="1">
    <source>
        <dbReference type="EMBL" id="RIB02643.1"/>
    </source>
</evidence>